<comment type="caution">
    <text evidence="1">The sequence shown here is derived from an EMBL/GenBank/DDBJ whole genome shotgun (WGS) entry which is preliminary data.</text>
</comment>
<protein>
    <submittedName>
        <fullName evidence="1">Uncharacterized protein</fullName>
    </submittedName>
</protein>
<evidence type="ECO:0000313" key="2">
    <source>
        <dbReference type="Proteomes" id="UP000827872"/>
    </source>
</evidence>
<dbReference type="Proteomes" id="UP000827872">
    <property type="component" value="Linkage Group LG02"/>
</dbReference>
<sequence length="109" mass="10967">MTPAQRGPPGTVSPVVPGSSLWAGATLINFWPMGHSASVSTVDLLAAGVAAAAASLIFGLSIGLFPAPVTDTVLHPASSSNPVYRSNQTLGGRCEEKQSTDSGAYSIGL</sequence>
<dbReference type="EMBL" id="CM037615">
    <property type="protein sequence ID" value="KAH8013662.1"/>
    <property type="molecule type" value="Genomic_DNA"/>
</dbReference>
<proteinExistence type="predicted"/>
<name>A0ACB8G3D5_9SAUR</name>
<evidence type="ECO:0000313" key="1">
    <source>
        <dbReference type="EMBL" id="KAH8013662.1"/>
    </source>
</evidence>
<accession>A0ACB8G3D5</accession>
<organism evidence="1 2">
    <name type="scientific">Sphaerodactylus townsendi</name>
    <dbReference type="NCBI Taxonomy" id="933632"/>
    <lineage>
        <taxon>Eukaryota</taxon>
        <taxon>Metazoa</taxon>
        <taxon>Chordata</taxon>
        <taxon>Craniata</taxon>
        <taxon>Vertebrata</taxon>
        <taxon>Euteleostomi</taxon>
        <taxon>Lepidosauria</taxon>
        <taxon>Squamata</taxon>
        <taxon>Bifurcata</taxon>
        <taxon>Gekkota</taxon>
        <taxon>Sphaerodactylidae</taxon>
        <taxon>Sphaerodactylus</taxon>
    </lineage>
</organism>
<reference evidence="1" key="1">
    <citation type="submission" date="2021-08" db="EMBL/GenBank/DDBJ databases">
        <title>The first chromosome-level gecko genome reveals the dynamic sex chromosomes of Neotropical dwarf geckos (Sphaerodactylidae: Sphaerodactylus).</title>
        <authorList>
            <person name="Pinto B.J."/>
            <person name="Keating S.E."/>
            <person name="Gamble T."/>
        </authorList>
    </citation>
    <scope>NUCLEOTIDE SEQUENCE</scope>
    <source>
        <strain evidence="1">TG3544</strain>
    </source>
</reference>
<keyword evidence="2" id="KW-1185">Reference proteome</keyword>
<gene>
    <name evidence="1" type="ORF">K3G42_021139</name>
</gene>